<dbReference type="PROSITE" id="PS51746">
    <property type="entry name" value="PPM_2"/>
    <property type="match status" value="1"/>
</dbReference>
<dbReference type="STRING" id="658219.SAMN05216212_0821"/>
<gene>
    <name evidence="2" type="ORF">SAMN05216212_0821</name>
</gene>
<dbReference type="RefSeq" id="WP_091508596.1">
    <property type="nucleotide sequence ID" value="NZ_FNFH01000001.1"/>
</dbReference>
<dbReference type="PANTHER" id="PTHR13832">
    <property type="entry name" value="PROTEIN PHOSPHATASE 2C"/>
    <property type="match status" value="1"/>
</dbReference>
<keyword evidence="3" id="KW-1185">Reference proteome</keyword>
<dbReference type="SMART" id="SM00332">
    <property type="entry name" value="PP2Cc"/>
    <property type="match status" value="1"/>
</dbReference>
<dbReference type="Proteomes" id="UP000199305">
    <property type="component" value="Unassembled WGS sequence"/>
</dbReference>
<dbReference type="InterPro" id="IPR015655">
    <property type="entry name" value="PP2C"/>
</dbReference>
<dbReference type="OrthoDB" id="9801841at2"/>
<protein>
    <submittedName>
        <fullName evidence="2">Protein phosphatase</fullName>
    </submittedName>
</protein>
<dbReference type="Pfam" id="PF13672">
    <property type="entry name" value="PP2C_2"/>
    <property type="match status" value="1"/>
</dbReference>
<dbReference type="SMART" id="SM00331">
    <property type="entry name" value="PP2C_SIG"/>
    <property type="match status" value="1"/>
</dbReference>
<dbReference type="NCBIfam" id="NF033484">
    <property type="entry name" value="Stp1_PP2C_phos"/>
    <property type="match status" value="1"/>
</dbReference>
<dbReference type="InterPro" id="IPR036457">
    <property type="entry name" value="PPM-type-like_dom_sf"/>
</dbReference>
<evidence type="ECO:0000313" key="2">
    <source>
        <dbReference type="EMBL" id="SDJ71879.1"/>
    </source>
</evidence>
<dbReference type="CDD" id="cd00143">
    <property type="entry name" value="PP2Cc"/>
    <property type="match status" value="1"/>
</dbReference>
<name>A0A1G8W0V3_9GAMM</name>
<evidence type="ECO:0000313" key="3">
    <source>
        <dbReference type="Proteomes" id="UP000199305"/>
    </source>
</evidence>
<reference evidence="3" key="1">
    <citation type="submission" date="2016-10" db="EMBL/GenBank/DDBJ databases">
        <authorList>
            <person name="Varghese N."/>
            <person name="Submissions S."/>
        </authorList>
    </citation>
    <scope>NUCLEOTIDE SEQUENCE [LARGE SCALE GENOMIC DNA]</scope>
    <source>
        <strain evidence="3">CGMCC 1.10658</strain>
    </source>
</reference>
<proteinExistence type="predicted"/>
<dbReference type="Gene3D" id="3.60.40.10">
    <property type="entry name" value="PPM-type phosphatase domain"/>
    <property type="match status" value="1"/>
</dbReference>
<dbReference type="InterPro" id="IPR001932">
    <property type="entry name" value="PPM-type_phosphatase-like_dom"/>
</dbReference>
<dbReference type="SUPFAM" id="SSF81606">
    <property type="entry name" value="PP2C-like"/>
    <property type="match status" value="1"/>
</dbReference>
<dbReference type="GO" id="GO:0004722">
    <property type="term" value="F:protein serine/threonine phosphatase activity"/>
    <property type="evidence" value="ECO:0007669"/>
    <property type="project" value="InterPro"/>
</dbReference>
<organism evidence="2 3">
    <name type="scientific">Microbulbifer yueqingensis</name>
    <dbReference type="NCBI Taxonomy" id="658219"/>
    <lineage>
        <taxon>Bacteria</taxon>
        <taxon>Pseudomonadati</taxon>
        <taxon>Pseudomonadota</taxon>
        <taxon>Gammaproteobacteria</taxon>
        <taxon>Cellvibrionales</taxon>
        <taxon>Microbulbiferaceae</taxon>
        <taxon>Microbulbifer</taxon>
    </lineage>
</organism>
<evidence type="ECO:0000259" key="1">
    <source>
        <dbReference type="PROSITE" id="PS51746"/>
    </source>
</evidence>
<sequence>MTSVRLAVDGRSDIGLFREDNEDRVFCYEDTHHPFAYVILADGMGGHRGGAMASEIATRSIHNCLDQVLSESFLASPAAQQEELLKSTMTRAIDSANQQILEAKKSNPEYARMGTTVVAAAIWNDYLVVAHVGDSRAYHWSGRRLQRLTRDHSFVQELIDSGQLSEEEGRKSRLRNQLTSALGITEEVSPSILARRLTDYSLLLLCSDGLTDYLDDPQLEKILNTHRPALSCTHRFIDEANRMGGKDNISAGMIEFQREAG</sequence>
<accession>A0A1G8W0V3</accession>
<dbReference type="PANTHER" id="PTHR13832:SF860">
    <property type="entry name" value="PROTEIN PHOSPHATASE PHPP"/>
    <property type="match status" value="1"/>
</dbReference>
<dbReference type="EMBL" id="FNFH01000001">
    <property type="protein sequence ID" value="SDJ71879.1"/>
    <property type="molecule type" value="Genomic_DNA"/>
</dbReference>
<feature type="domain" description="PPM-type phosphatase" evidence="1">
    <location>
        <begin position="1"/>
        <end position="256"/>
    </location>
</feature>
<dbReference type="AlphaFoldDB" id="A0A1G8W0V3"/>